<reference evidence="2 3" key="1">
    <citation type="submission" date="2007-06" db="EMBL/GenBank/DDBJ databases">
        <authorList>
            <person name="Shimkets L."/>
            <person name="Ferriera S."/>
            <person name="Johnson J."/>
            <person name="Kravitz S."/>
            <person name="Beeson K."/>
            <person name="Sutton G."/>
            <person name="Rogers Y.-H."/>
            <person name="Friedman R."/>
            <person name="Frazier M."/>
            <person name="Venter J.C."/>
        </authorList>
    </citation>
    <scope>NUCLEOTIDE SEQUENCE [LARGE SCALE GENOMIC DNA]</scope>
    <source>
        <strain evidence="2 3">SIR-1</strain>
    </source>
</reference>
<dbReference type="Proteomes" id="UP000005801">
    <property type="component" value="Unassembled WGS sequence"/>
</dbReference>
<evidence type="ECO:0000313" key="3">
    <source>
        <dbReference type="Proteomes" id="UP000005801"/>
    </source>
</evidence>
<name>A6FZ11_9BACT</name>
<sequence>MTALQATERAAPHGYSGWVPCGRAGFHVDLRTRALDLSRQDIQTVLARLDASLDRVTPDITHVRVRLADVNGPKGGEDKRCTVRIQLGRLGTVQVTRCAPTIWEALSRALATAKRGCHERLEVRQTRRRRRRRASSPRAPTI</sequence>
<dbReference type="Gene3D" id="3.30.160.100">
    <property type="entry name" value="Ribosome hibernation promotion factor-like"/>
    <property type="match status" value="1"/>
</dbReference>
<organism evidence="2 3">
    <name type="scientific">Plesiocystis pacifica SIR-1</name>
    <dbReference type="NCBI Taxonomy" id="391625"/>
    <lineage>
        <taxon>Bacteria</taxon>
        <taxon>Pseudomonadati</taxon>
        <taxon>Myxococcota</taxon>
        <taxon>Polyangia</taxon>
        <taxon>Nannocystales</taxon>
        <taxon>Nannocystaceae</taxon>
        <taxon>Plesiocystis</taxon>
    </lineage>
</organism>
<keyword evidence="3" id="KW-1185">Reference proteome</keyword>
<proteinExistence type="predicted"/>
<evidence type="ECO:0000256" key="1">
    <source>
        <dbReference type="SAM" id="MobiDB-lite"/>
    </source>
</evidence>
<dbReference type="EMBL" id="ABCS01000005">
    <property type="protein sequence ID" value="EDM81166.1"/>
    <property type="molecule type" value="Genomic_DNA"/>
</dbReference>
<dbReference type="OrthoDB" id="121633at2"/>
<evidence type="ECO:0000313" key="2">
    <source>
        <dbReference type="EMBL" id="EDM81166.1"/>
    </source>
</evidence>
<accession>A6FZ11</accession>
<comment type="caution">
    <text evidence="2">The sequence shown here is derived from an EMBL/GenBank/DDBJ whole genome shotgun (WGS) entry which is preliminary data.</text>
</comment>
<evidence type="ECO:0008006" key="4">
    <source>
        <dbReference type="Google" id="ProtNLM"/>
    </source>
</evidence>
<feature type="region of interest" description="Disordered" evidence="1">
    <location>
        <begin position="121"/>
        <end position="142"/>
    </location>
</feature>
<dbReference type="STRING" id="391625.PPSIR1_30160"/>
<dbReference type="InterPro" id="IPR036567">
    <property type="entry name" value="RHF-like"/>
</dbReference>
<protein>
    <recommendedName>
        <fullName evidence="4">HPF/RaiA family ribosome-associated protein</fullName>
    </recommendedName>
</protein>
<dbReference type="AlphaFoldDB" id="A6FZ11"/>
<gene>
    <name evidence="2" type="ORF">PPSIR1_30160</name>
</gene>
<dbReference type="SUPFAM" id="SSF69754">
    <property type="entry name" value="Ribosome binding protein Y (YfiA homologue)"/>
    <property type="match status" value="1"/>
</dbReference>
<feature type="compositionally biased region" description="Basic residues" evidence="1">
    <location>
        <begin position="126"/>
        <end position="135"/>
    </location>
</feature>
<dbReference type="RefSeq" id="WP_006969710.1">
    <property type="nucleotide sequence ID" value="NZ_ABCS01000005.1"/>
</dbReference>